<dbReference type="SUPFAM" id="SSF53474">
    <property type="entry name" value="alpha/beta-Hydrolases"/>
    <property type="match status" value="1"/>
</dbReference>
<dbReference type="Pfam" id="PF00756">
    <property type="entry name" value="Esterase"/>
    <property type="match status" value="1"/>
</dbReference>
<sequence>MSRLALLVILLLPLAACSLDMSRTSVDDVGARRNASIPLDHLPALAGDYLPITSTHSGRTYHVYVRLPEGYDPQEARRYPVVYLLDGDSLFPLLAPTHLLLTYDEDLPEAILVGIVYGGFDPSVNKRDMDFSAPAPDAAAGEGGAPAFLQFLARELIPEVEKRYRADASRRVLLGQSRGGTFVLWSALEAPDLFWGRIASNPTLLPGRERFFIDAAPHARGDLQVAVASGSRDTERRQRNAVEWTQAWSGRSDAPWQVALLPIEGGTHAASIGEAYRQAMLWLFRDE</sequence>
<gene>
    <name evidence="2" type="ORF">AB6713_09115</name>
</gene>
<dbReference type="RefSeq" id="WP_370564441.1">
    <property type="nucleotide sequence ID" value="NZ_JBFWIB010000008.1"/>
</dbReference>
<dbReference type="GO" id="GO:0016787">
    <property type="term" value="F:hydrolase activity"/>
    <property type="evidence" value="ECO:0007669"/>
    <property type="project" value="UniProtKB-KW"/>
</dbReference>
<feature type="signal peptide" evidence="1">
    <location>
        <begin position="1"/>
        <end position="18"/>
    </location>
</feature>
<evidence type="ECO:0000256" key="1">
    <source>
        <dbReference type="SAM" id="SignalP"/>
    </source>
</evidence>
<dbReference type="InterPro" id="IPR000801">
    <property type="entry name" value="Esterase-like"/>
</dbReference>
<accession>A0ABV4HPW5</accession>
<protein>
    <submittedName>
        <fullName evidence="2">Alpha/beta hydrolase</fullName>
    </submittedName>
</protein>
<dbReference type="Proteomes" id="UP001566331">
    <property type="component" value="Unassembled WGS sequence"/>
</dbReference>
<keyword evidence="3" id="KW-1185">Reference proteome</keyword>
<dbReference type="EMBL" id="JBFWIC010000010">
    <property type="protein sequence ID" value="MEZ0474778.1"/>
    <property type="molecule type" value="Genomic_DNA"/>
</dbReference>
<dbReference type="Gene3D" id="3.40.50.1820">
    <property type="entry name" value="alpha/beta hydrolase"/>
    <property type="match status" value="1"/>
</dbReference>
<organism evidence="2 3">
    <name type="scientific">Luteimonas salinilitoris</name>
    <dbReference type="NCBI Taxonomy" id="3237697"/>
    <lineage>
        <taxon>Bacteria</taxon>
        <taxon>Pseudomonadati</taxon>
        <taxon>Pseudomonadota</taxon>
        <taxon>Gammaproteobacteria</taxon>
        <taxon>Lysobacterales</taxon>
        <taxon>Lysobacteraceae</taxon>
        <taxon>Luteimonas</taxon>
    </lineage>
</organism>
<reference evidence="2 3" key="1">
    <citation type="submission" date="2024-07" db="EMBL/GenBank/DDBJ databases">
        <title>Luteimonas salilacus sp. nov., isolated from the shore soil of Salt Lake in Tibet of China.</title>
        <authorList>
            <person name="Zhang X."/>
            <person name="Li A."/>
        </authorList>
    </citation>
    <scope>NUCLEOTIDE SEQUENCE [LARGE SCALE GENOMIC DNA]</scope>
    <source>
        <strain evidence="2 3">B3-2-R+30</strain>
    </source>
</reference>
<feature type="chain" id="PRO_5045296427" evidence="1">
    <location>
        <begin position="19"/>
        <end position="287"/>
    </location>
</feature>
<dbReference type="InterPro" id="IPR050583">
    <property type="entry name" value="Mycobacterial_A85_antigen"/>
</dbReference>
<evidence type="ECO:0000313" key="2">
    <source>
        <dbReference type="EMBL" id="MEZ0474778.1"/>
    </source>
</evidence>
<keyword evidence="2" id="KW-0378">Hydrolase</keyword>
<name>A0ABV4HPW5_9GAMM</name>
<keyword evidence="1" id="KW-0732">Signal</keyword>
<dbReference type="PANTHER" id="PTHR48098">
    <property type="entry name" value="ENTEROCHELIN ESTERASE-RELATED"/>
    <property type="match status" value="1"/>
</dbReference>
<dbReference type="PANTHER" id="PTHR48098:SF6">
    <property type="entry name" value="FERRI-BACILLIBACTIN ESTERASE BESA"/>
    <property type="match status" value="1"/>
</dbReference>
<comment type="caution">
    <text evidence="2">The sequence shown here is derived from an EMBL/GenBank/DDBJ whole genome shotgun (WGS) entry which is preliminary data.</text>
</comment>
<proteinExistence type="predicted"/>
<evidence type="ECO:0000313" key="3">
    <source>
        <dbReference type="Proteomes" id="UP001566331"/>
    </source>
</evidence>
<dbReference type="InterPro" id="IPR029058">
    <property type="entry name" value="AB_hydrolase_fold"/>
</dbReference>